<evidence type="ECO:0000256" key="5">
    <source>
        <dbReference type="ARBA" id="ARBA00022837"/>
    </source>
</evidence>
<comment type="subcellular location">
    <subcellularLocation>
        <location evidence="1">Cytoplasm</location>
    </subcellularLocation>
</comment>
<organism evidence="6 7">
    <name type="scientific">Dendrothele bispora (strain CBS 962.96)</name>
    <dbReference type="NCBI Taxonomy" id="1314807"/>
    <lineage>
        <taxon>Eukaryota</taxon>
        <taxon>Fungi</taxon>
        <taxon>Dikarya</taxon>
        <taxon>Basidiomycota</taxon>
        <taxon>Agaricomycotina</taxon>
        <taxon>Agaricomycetes</taxon>
        <taxon>Agaricomycetidae</taxon>
        <taxon>Agaricales</taxon>
        <taxon>Agaricales incertae sedis</taxon>
        <taxon>Dendrothele</taxon>
    </lineage>
</organism>
<reference evidence="6 7" key="1">
    <citation type="journal article" date="2019" name="Nat. Ecol. Evol.">
        <title>Megaphylogeny resolves global patterns of mushroom evolution.</title>
        <authorList>
            <person name="Varga T."/>
            <person name="Krizsan K."/>
            <person name="Foldi C."/>
            <person name="Dima B."/>
            <person name="Sanchez-Garcia M."/>
            <person name="Sanchez-Ramirez S."/>
            <person name="Szollosi G.J."/>
            <person name="Szarkandi J.G."/>
            <person name="Papp V."/>
            <person name="Albert L."/>
            <person name="Andreopoulos W."/>
            <person name="Angelini C."/>
            <person name="Antonin V."/>
            <person name="Barry K.W."/>
            <person name="Bougher N.L."/>
            <person name="Buchanan P."/>
            <person name="Buyck B."/>
            <person name="Bense V."/>
            <person name="Catcheside P."/>
            <person name="Chovatia M."/>
            <person name="Cooper J."/>
            <person name="Damon W."/>
            <person name="Desjardin D."/>
            <person name="Finy P."/>
            <person name="Geml J."/>
            <person name="Haridas S."/>
            <person name="Hughes K."/>
            <person name="Justo A."/>
            <person name="Karasinski D."/>
            <person name="Kautmanova I."/>
            <person name="Kiss B."/>
            <person name="Kocsube S."/>
            <person name="Kotiranta H."/>
            <person name="LaButti K.M."/>
            <person name="Lechner B.E."/>
            <person name="Liimatainen K."/>
            <person name="Lipzen A."/>
            <person name="Lukacs Z."/>
            <person name="Mihaltcheva S."/>
            <person name="Morgado L.N."/>
            <person name="Niskanen T."/>
            <person name="Noordeloos M.E."/>
            <person name="Ohm R.A."/>
            <person name="Ortiz-Santana B."/>
            <person name="Ovrebo C."/>
            <person name="Racz N."/>
            <person name="Riley R."/>
            <person name="Savchenko A."/>
            <person name="Shiryaev A."/>
            <person name="Soop K."/>
            <person name="Spirin V."/>
            <person name="Szebenyi C."/>
            <person name="Tomsovsky M."/>
            <person name="Tulloss R.E."/>
            <person name="Uehling J."/>
            <person name="Grigoriev I.V."/>
            <person name="Vagvolgyi C."/>
            <person name="Papp T."/>
            <person name="Martin F.M."/>
            <person name="Miettinen O."/>
            <person name="Hibbett D.S."/>
            <person name="Nagy L.G."/>
        </authorList>
    </citation>
    <scope>NUCLEOTIDE SEQUENCE [LARGE SCALE GENOMIC DNA]</scope>
    <source>
        <strain evidence="6 7">CBS 962.96</strain>
    </source>
</reference>
<dbReference type="PANTHER" id="PTHR46212:SF3">
    <property type="entry name" value="GH27120P"/>
    <property type="match status" value="1"/>
</dbReference>
<keyword evidence="3" id="KW-0479">Metal-binding</keyword>
<dbReference type="InterPro" id="IPR051426">
    <property type="entry name" value="Peflin/Sorcin_CaBP"/>
</dbReference>
<protein>
    <submittedName>
        <fullName evidence="6">EF-hand</fullName>
    </submittedName>
</protein>
<evidence type="ECO:0000256" key="3">
    <source>
        <dbReference type="ARBA" id="ARBA00022723"/>
    </source>
</evidence>
<evidence type="ECO:0000313" key="6">
    <source>
        <dbReference type="EMBL" id="THU77115.1"/>
    </source>
</evidence>
<dbReference type="OrthoDB" id="186625at2759"/>
<dbReference type="GO" id="GO:0046872">
    <property type="term" value="F:metal ion binding"/>
    <property type="evidence" value="ECO:0007669"/>
    <property type="project" value="UniProtKB-KW"/>
</dbReference>
<evidence type="ECO:0000256" key="4">
    <source>
        <dbReference type="ARBA" id="ARBA00022737"/>
    </source>
</evidence>
<evidence type="ECO:0000313" key="7">
    <source>
        <dbReference type="Proteomes" id="UP000297245"/>
    </source>
</evidence>
<name>A0A4V4HAX7_DENBC</name>
<dbReference type="Gene3D" id="1.10.238.10">
    <property type="entry name" value="EF-hand"/>
    <property type="match status" value="1"/>
</dbReference>
<gene>
    <name evidence="6" type="ORF">K435DRAFT_894091</name>
</gene>
<evidence type="ECO:0000256" key="1">
    <source>
        <dbReference type="ARBA" id="ARBA00004496"/>
    </source>
</evidence>
<dbReference type="InterPro" id="IPR011992">
    <property type="entry name" value="EF-hand-dom_pair"/>
</dbReference>
<dbReference type="Proteomes" id="UP000297245">
    <property type="component" value="Unassembled WGS sequence"/>
</dbReference>
<dbReference type="PANTHER" id="PTHR46212">
    <property type="entry name" value="PEFLIN"/>
    <property type="match status" value="1"/>
</dbReference>
<dbReference type="EMBL" id="ML180550">
    <property type="protein sequence ID" value="THU77115.1"/>
    <property type="molecule type" value="Genomic_DNA"/>
</dbReference>
<proteinExistence type="predicted"/>
<dbReference type="AlphaFoldDB" id="A0A4V4HAX7"/>
<evidence type="ECO:0000256" key="2">
    <source>
        <dbReference type="ARBA" id="ARBA00022490"/>
    </source>
</evidence>
<keyword evidence="2" id="KW-0963">Cytoplasm</keyword>
<dbReference type="SUPFAM" id="SSF47473">
    <property type="entry name" value="EF-hand"/>
    <property type="match status" value="1"/>
</dbReference>
<accession>A0A4V4HAX7</accession>
<dbReference type="GO" id="GO:0005737">
    <property type="term" value="C:cytoplasm"/>
    <property type="evidence" value="ECO:0007669"/>
    <property type="project" value="UniProtKB-SubCell"/>
</dbReference>
<sequence length="173" mass="19721">MGPPDADPHLLSWFAVVDTVNSGCINAREFALMNGDWTPFDIHMVKRLISIFGTNRSGMTGFNEVNPLDNYIKGWQNVFRHFDYGRFGSINSGYFQLSPQLLDLAQRKYDPPVKGTTTGGRYQAPPAVSFDRFAHACAAIKQLSEAFRKLDSDWDRWTQIDYDQFMHTMLTLS</sequence>
<keyword evidence="7" id="KW-1185">Reference proteome</keyword>
<keyword evidence="4" id="KW-0677">Repeat</keyword>
<keyword evidence="5" id="KW-0106">Calcium</keyword>